<dbReference type="EMBL" id="EF083650">
    <property type="protein sequence ID" value="ABK22986.1"/>
    <property type="molecule type" value="mRNA"/>
</dbReference>
<proteinExistence type="evidence at transcript level"/>
<evidence type="ECO:0000313" key="1">
    <source>
        <dbReference type="EMBL" id="ABK22986.1"/>
    </source>
</evidence>
<sequence length="52" mass="6031">MVEDGVEEPFKLNSNSQQFLFKRRGDRNSTEDCSAACLYFQTRRLGSPHCNF</sequence>
<accession>A9NQS5</accession>
<reference evidence="1" key="1">
    <citation type="journal article" date="2008" name="BMC Genomics">
        <title>A conifer genomics resource of 200,000 spruce (Picea spp.) ESTs and 6,464 high-quality, sequence-finished full-length cDNAs for Sitka spruce (Picea sitchensis).</title>
        <authorList>
            <person name="Ralph S.G."/>
            <person name="Chun H.J."/>
            <person name="Kolosova N."/>
            <person name="Cooper D."/>
            <person name="Oddy C."/>
            <person name="Ritland C.E."/>
            <person name="Kirkpatrick R."/>
            <person name="Moore R."/>
            <person name="Barber S."/>
            <person name="Holt R.A."/>
            <person name="Jones S.J."/>
            <person name="Marra M.A."/>
            <person name="Douglas C.J."/>
            <person name="Ritland K."/>
            <person name="Bohlmann J."/>
        </authorList>
    </citation>
    <scope>NUCLEOTIDE SEQUENCE</scope>
    <source>
        <tissue evidence="1">Bark</tissue>
    </source>
</reference>
<dbReference type="AlphaFoldDB" id="A9NQS5"/>
<protein>
    <submittedName>
        <fullName evidence="1">Uncharacterized protein</fullName>
    </submittedName>
</protein>
<name>A9NQS5_PICSI</name>
<organism evidence="1">
    <name type="scientific">Picea sitchensis</name>
    <name type="common">Sitka spruce</name>
    <name type="synonym">Pinus sitchensis</name>
    <dbReference type="NCBI Taxonomy" id="3332"/>
    <lineage>
        <taxon>Eukaryota</taxon>
        <taxon>Viridiplantae</taxon>
        <taxon>Streptophyta</taxon>
        <taxon>Embryophyta</taxon>
        <taxon>Tracheophyta</taxon>
        <taxon>Spermatophyta</taxon>
        <taxon>Pinopsida</taxon>
        <taxon>Pinidae</taxon>
        <taxon>Conifers I</taxon>
        <taxon>Pinales</taxon>
        <taxon>Pinaceae</taxon>
        <taxon>Picea</taxon>
    </lineage>
</organism>